<dbReference type="AlphaFoldDB" id="A0A3S1AUJ1"/>
<dbReference type="Proteomes" id="UP000271974">
    <property type="component" value="Unassembled WGS sequence"/>
</dbReference>
<feature type="signal peptide" evidence="1">
    <location>
        <begin position="1"/>
        <end position="23"/>
    </location>
</feature>
<keyword evidence="3" id="KW-1185">Reference proteome</keyword>
<dbReference type="EMBL" id="RQTK01001055">
    <property type="protein sequence ID" value="RUS72542.1"/>
    <property type="molecule type" value="Genomic_DNA"/>
</dbReference>
<evidence type="ECO:0000313" key="2">
    <source>
        <dbReference type="EMBL" id="RUS72542.1"/>
    </source>
</evidence>
<feature type="chain" id="PRO_5018700567" evidence="1">
    <location>
        <begin position="24"/>
        <end position="149"/>
    </location>
</feature>
<organism evidence="2 3">
    <name type="scientific">Elysia chlorotica</name>
    <name type="common">Eastern emerald elysia</name>
    <name type="synonym">Sea slug</name>
    <dbReference type="NCBI Taxonomy" id="188477"/>
    <lineage>
        <taxon>Eukaryota</taxon>
        <taxon>Metazoa</taxon>
        <taxon>Spiralia</taxon>
        <taxon>Lophotrochozoa</taxon>
        <taxon>Mollusca</taxon>
        <taxon>Gastropoda</taxon>
        <taxon>Heterobranchia</taxon>
        <taxon>Euthyneura</taxon>
        <taxon>Panpulmonata</taxon>
        <taxon>Sacoglossa</taxon>
        <taxon>Placobranchoidea</taxon>
        <taxon>Plakobranchidae</taxon>
        <taxon>Elysia</taxon>
    </lineage>
</organism>
<comment type="caution">
    <text evidence="2">The sequence shown here is derived from an EMBL/GenBank/DDBJ whole genome shotgun (WGS) entry which is preliminary data.</text>
</comment>
<reference evidence="2 3" key="1">
    <citation type="submission" date="2019-01" db="EMBL/GenBank/DDBJ databases">
        <title>A draft genome assembly of the solar-powered sea slug Elysia chlorotica.</title>
        <authorList>
            <person name="Cai H."/>
            <person name="Li Q."/>
            <person name="Fang X."/>
            <person name="Li J."/>
            <person name="Curtis N.E."/>
            <person name="Altenburger A."/>
            <person name="Shibata T."/>
            <person name="Feng M."/>
            <person name="Maeda T."/>
            <person name="Schwartz J.A."/>
            <person name="Shigenobu S."/>
            <person name="Lundholm N."/>
            <person name="Nishiyama T."/>
            <person name="Yang H."/>
            <person name="Hasebe M."/>
            <person name="Li S."/>
            <person name="Pierce S.K."/>
            <person name="Wang J."/>
        </authorList>
    </citation>
    <scope>NUCLEOTIDE SEQUENCE [LARGE SCALE GENOMIC DNA]</scope>
    <source>
        <strain evidence="2">EC2010</strain>
        <tissue evidence="2">Whole organism of an adult</tissue>
    </source>
</reference>
<dbReference type="PROSITE" id="PS51257">
    <property type="entry name" value="PROKAR_LIPOPROTEIN"/>
    <property type="match status" value="1"/>
</dbReference>
<protein>
    <submittedName>
        <fullName evidence="2">Uncharacterized protein</fullName>
    </submittedName>
</protein>
<gene>
    <name evidence="2" type="ORF">EGW08_019695</name>
</gene>
<proteinExistence type="predicted"/>
<evidence type="ECO:0000313" key="3">
    <source>
        <dbReference type="Proteomes" id="UP000271974"/>
    </source>
</evidence>
<accession>A0A3S1AUJ1</accession>
<evidence type="ECO:0000256" key="1">
    <source>
        <dbReference type="SAM" id="SignalP"/>
    </source>
</evidence>
<sequence>MKVVQVSAALCLVVVVACGFTSAQNAASDAALAAAQKAIDYYNYALGLLEGGLTKDEVVKGARVALDFNRDWIIAYLPCKGTRPDQPAYNQTVEAITQQFDQLFDKFNSDIELLDETELKVKVEDDLDDMIYEANKIIKYIGLNPEACE</sequence>
<name>A0A3S1AUJ1_ELYCH</name>
<keyword evidence="1" id="KW-0732">Signal</keyword>